<protein>
    <submittedName>
        <fullName evidence="1">Uncharacterized protein</fullName>
    </submittedName>
</protein>
<organism evidence="1 2">
    <name type="scientific">Purpureocillium takamizusanense</name>
    <dbReference type="NCBI Taxonomy" id="2060973"/>
    <lineage>
        <taxon>Eukaryota</taxon>
        <taxon>Fungi</taxon>
        <taxon>Dikarya</taxon>
        <taxon>Ascomycota</taxon>
        <taxon>Pezizomycotina</taxon>
        <taxon>Sordariomycetes</taxon>
        <taxon>Hypocreomycetidae</taxon>
        <taxon>Hypocreales</taxon>
        <taxon>Ophiocordycipitaceae</taxon>
        <taxon>Purpureocillium</taxon>
    </lineage>
</organism>
<dbReference type="RefSeq" id="XP_047839060.1">
    <property type="nucleotide sequence ID" value="XM_047983090.1"/>
</dbReference>
<dbReference type="EMBL" id="CP086355">
    <property type="protein sequence ID" value="UNI15579.1"/>
    <property type="molecule type" value="Genomic_DNA"/>
</dbReference>
<dbReference type="GeneID" id="72064064"/>
<dbReference type="KEGG" id="ptkz:JDV02_002103"/>
<proteinExistence type="predicted"/>
<gene>
    <name evidence="1" type="ORF">JDV02_002103</name>
</gene>
<keyword evidence="2" id="KW-1185">Reference proteome</keyword>
<dbReference type="AlphaFoldDB" id="A0A9Q8Q828"/>
<sequence>MVGPRELPTGNESGYAELVAITNMEGKLRIQPPSLRDHRRNRTMAPGALLDRTLYIAEKVGGGAGSEIFRGSSHDECTAWARLAFNISFLRGQPCFQTGAADRLSVTPWPRELGTAKQTERKARELLERLSGQDMRLSEEVDHWSEVMADLPRDGREEQLTILVMSEVAYMSGSFGIMLDGAPRSIMECEQLIDRLGFMRRAGGRRR</sequence>
<name>A0A9Q8Q828_9HYPO</name>
<evidence type="ECO:0000313" key="1">
    <source>
        <dbReference type="EMBL" id="UNI15579.1"/>
    </source>
</evidence>
<dbReference type="Proteomes" id="UP000829364">
    <property type="component" value="Chromosome 2"/>
</dbReference>
<accession>A0A9Q8Q828</accession>
<reference evidence="1" key="1">
    <citation type="submission" date="2021-11" db="EMBL/GenBank/DDBJ databases">
        <title>Purpureocillium_takamizusanense_genome.</title>
        <authorList>
            <person name="Nguyen N.-H."/>
        </authorList>
    </citation>
    <scope>NUCLEOTIDE SEQUENCE</scope>
    <source>
        <strain evidence="1">PT3</strain>
    </source>
</reference>
<evidence type="ECO:0000313" key="2">
    <source>
        <dbReference type="Proteomes" id="UP000829364"/>
    </source>
</evidence>